<dbReference type="Gene3D" id="2.60.40.10">
    <property type="entry name" value="Immunoglobulins"/>
    <property type="match status" value="1"/>
</dbReference>
<name>A0ABV2JKG3_9STRE</name>
<gene>
    <name evidence="2" type="ORF">ABID27_001049</name>
</gene>
<comment type="caution">
    <text evidence="2">The sequence shown here is derived from an EMBL/GenBank/DDBJ whole genome shotgun (WGS) entry which is preliminary data.</text>
</comment>
<keyword evidence="1" id="KW-0472">Membrane</keyword>
<sequence length="211" mass="22952">MTVKKLSYLAGIVFLLSCFFQLAVFAKSPRGSITISQSYEGEVRAGGDLKLYQVASLQEGNMVSTPVFADVAATMDLSASSIAVNNRNYSQQLKQLALASSPLQEVADIPLSGAKFEDLEAGVYLIIQTKSEDGFEPLSPVLVALPTDDNYILSATEKMSLKKETTPSTVIDDSKVKKQTELPFTGQLWWPIPVLFVVGMACIYASRKKRG</sequence>
<reference evidence="2 3" key="1">
    <citation type="submission" date="2024-06" db="EMBL/GenBank/DDBJ databases">
        <title>Genomic Encyclopedia of Type Strains, Phase IV (KMG-IV): sequencing the most valuable type-strain genomes for metagenomic binning, comparative biology and taxonomic classification.</title>
        <authorList>
            <person name="Goeker M."/>
        </authorList>
    </citation>
    <scope>NUCLEOTIDE SEQUENCE [LARGE SCALE GENOMIC DNA]</scope>
    <source>
        <strain evidence="2 3">DSM 15349</strain>
    </source>
</reference>
<protein>
    <submittedName>
        <fullName evidence="2">Uncharacterized protein</fullName>
    </submittedName>
</protein>
<proteinExistence type="predicted"/>
<dbReference type="EMBL" id="JBEPMK010000003">
    <property type="protein sequence ID" value="MET3644425.1"/>
    <property type="molecule type" value="Genomic_DNA"/>
</dbReference>
<dbReference type="RefSeq" id="WP_253364245.1">
    <property type="nucleotide sequence ID" value="NZ_JALJXU010000003.1"/>
</dbReference>
<organism evidence="2 3">
    <name type="scientific">Streptococcus gallinaceus</name>
    <dbReference type="NCBI Taxonomy" id="165758"/>
    <lineage>
        <taxon>Bacteria</taxon>
        <taxon>Bacillati</taxon>
        <taxon>Bacillota</taxon>
        <taxon>Bacilli</taxon>
        <taxon>Lactobacillales</taxon>
        <taxon>Streptococcaceae</taxon>
        <taxon>Streptococcus</taxon>
    </lineage>
</organism>
<keyword evidence="1" id="KW-0812">Transmembrane</keyword>
<evidence type="ECO:0000313" key="3">
    <source>
        <dbReference type="Proteomes" id="UP001549055"/>
    </source>
</evidence>
<dbReference type="Proteomes" id="UP001549055">
    <property type="component" value="Unassembled WGS sequence"/>
</dbReference>
<dbReference type="InterPro" id="IPR013783">
    <property type="entry name" value="Ig-like_fold"/>
</dbReference>
<keyword evidence="1" id="KW-1133">Transmembrane helix</keyword>
<feature type="transmembrane region" description="Helical" evidence="1">
    <location>
        <begin position="188"/>
        <end position="206"/>
    </location>
</feature>
<dbReference type="PROSITE" id="PS51257">
    <property type="entry name" value="PROKAR_LIPOPROTEIN"/>
    <property type="match status" value="1"/>
</dbReference>
<evidence type="ECO:0000256" key="1">
    <source>
        <dbReference type="SAM" id="Phobius"/>
    </source>
</evidence>
<keyword evidence="3" id="KW-1185">Reference proteome</keyword>
<accession>A0ABV2JKG3</accession>
<evidence type="ECO:0000313" key="2">
    <source>
        <dbReference type="EMBL" id="MET3644425.1"/>
    </source>
</evidence>